<dbReference type="InterPro" id="IPR017892">
    <property type="entry name" value="Pkinase_C"/>
</dbReference>
<dbReference type="InterPro" id="IPR037313">
    <property type="entry name" value="PKN_HR1_1"/>
</dbReference>
<dbReference type="GO" id="GO:0030496">
    <property type="term" value="C:midbody"/>
    <property type="evidence" value="ECO:0007669"/>
    <property type="project" value="UniProtKB-SubCell"/>
</dbReference>
<dbReference type="SUPFAM" id="SSF49562">
    <property type="entry name" value="C2 domain (Calcium/lipid-binding domain, CaLB)"/>
    <property type="match status" value="1"/>
</dbReference>
<reference evidence="30" key="1">
    <citation type="submission" date="2025-08" db="UniProtKB">
        <authorList>
            <consortium name="Ensembl"/>
        </authorList>
    </citation>
    <scope>IDENTIFICATION</scope>
</reference>
<dbReference type="GO" id="GO:0005634">
    <property type="term" value="C:nucleus"/>
    <property type="evidence" value="ECO:0007669"/>
    <property type="project" value="UniProtKB-SubCell"/>
</dbReference>
<dbReference type="InterPro" id="IPR035892">
    <property type="entry name" value="C2_domain_sf"/>
</dbReference>
<dbReference type="InterPro" id="IPR037784">
    <property type="entry name" value="C2_PKN"/>
</dbReference>
<evidence type="ECO:0000256" key="6">
    <source>
        <dbReference type="ARBA" id="ARBA00005490"/>
    </source>
</evidence>
<evidence type="ECO:0000259" key="28">
    <source>
        <dbReference type="PROSITE" id="PS51285"/>
    </source>
</evidence>
<dbReference type="InterPro" id="IPR011009">
    <property type="entry name" value="Kinase-like_dom_sf"/>
</dbReference>
<dbReference type="PROSITE" id="PS00108">
    <property type="entry name" value="PROTEIN_KINASE_ST"/>
    <property type="match status" value="1"/>
</dbReference>
<dbReference type="FunFam" id="3.30.200.20:FF:000058">
    <property type="entry name" value="Putative serine/threonine-protein kinase N2"/>
    <property type="match status" value="1"/>
</dbReference>
<evidence type="ECO:0000256" key="18">
    <source>
        <dbReference type="ARBA" id="ARBA00023136"/>
    </source>
</evidence>
<evidence type="ECO:0000256" key="26">
    <source>
        <dbReference type="SAM" id="MobiDB-lite"/>
    </source>
</evidence>
<keyword evidence="19" id="KW-0804">Transcription</keyword>
<keyword evidence="16" id="KW-0805">Transcription regulation</keyword>
<evidence type="ECO:0000256" key="24">
    <source>
        <dbReference type="PROSITE-ProRule" id="PRU10141"/>
    </source>
</evidence>
<feature type="region of interest" description="Disordered" evidence="26">
    <location>
        <begin position="360"/>
        <end position="399"/>
    </location>
</feature>
<evidence type="ECO:0000256" key="9">
    <source>
        <dbReference type="ARBA" id="ARBA00022527"/>
    </source>
</evidence>
<dbReference type="SMART" id="SM00742">
    <property type="entry name" value="Hr1"/>
    <property type="match status" value="3"/>
</dbReference>
<keyword evidence="11" id="KW-0808">Transferase</keyword>
<evidence type="ECO:0000256" key="12">
    <source>
        <dbReference type="ARBA" id="ARBA00022737"/>
    </source>
</evidence>
<evidence type="ECO:0000256" key="17">
    <source>
        <dbReference type="ARBA" id="ARBA00023054"/>
    </source>
</evidence>
<keyword evidence="20" id="KW-0539">Nucleus</keyword>
<keyword evidence="17 23" id="KW-0175">Coiled coil</keyword>
<dbReference type="InterPro" id="IPR017441">
    <property type="entry name" value="Protein_kinase_ATP_BS"/>
</dbReference>
<evidence type="ECO:0000256" key="23">
    <source>
        <dbReference type="PROSITE-ProRule" id="PRU01207"/>
    </source>
</evidence>
<keyword evidence="15 24" id="KW-0067">ATP-binding</keyword>
<keyword evidence="13 24" id="KW-0547">Nucleotide-binding</keyword>
<dbReference type="GO" id="GO:0005524">
    <property type="term" value="F:ATP binding"/>
    <property type="evidence" value="ECO:0007669"/>
    <property type="project" value="UniProtKB-UniRule"/>
</dbReference>
<dbReference type="FunFam" id="1.10.287.160:FF:000001">
    <property type="entry name" value="Putative serine/threonine-protein kinase N2"/>
    <property type="match status" value="1"/>
</dbReference>
<keyword evidence="18" id="KW-0472">Membrane</keyword>
<dbReference type="FunFam" id="1.10.510.10:FF:000038">
    <property type="entry name" value="serine/threonine-protein kinase N2 isoform X1"/>
    <property type="match status" value="1"/>
</dbReference>
<keyword evidence="10" id="KW-0597">Phosphoprotein</keyword>
<evidence type="ECO:0000256" key="25">
    <source>
        <dbReference type="SAM" id="Coils"/>
    </source>
</evidence>
<feature type="binding site" evidence="24">
    <location>
        <position position="621"/>
    </location>
    <ligand>
        <name>ATP</name>
        <dbReference type="ChEBI" id="CHEBI:30616"/>
    </ligand>
</feature>
<dbReference type="InterPro" id="IPR000961">
    <property type="entry name" value="AGC-kinase_C"/>
</dbReference>
<dbReference type="SMART" id="SM00133">
    <property type="entry name" value="S_TK_X"/>
    <property type="match status" value="1"/>
</dbReference>
<feature type="domain" description="AGC-kinase C-terminal" evidence="28">
    <location>
        <begin position="852"/>
        <end position="919"/>
    </location>
</feature>
<proteinExistence type="inferred from homology"/>
<evidence type="ECO:0000256" key="2">
    <source>
        <dbReference type="ARBA" id="ARBA00004214"/>
    </source>
</evidence>
<evidence type="ECO:0000256" key="5">
    <source>
        <dbReference type="ARBA" id="ARBA00004626"/>
    </source>
</evidence>
<protein>
    <recommendedName>
        <fullName evidence="7">protein kinase C</fullName>
        <ecNumber evidence="7">2.7.11.13</ecNumber>
    </recommendedName>
</protein>
<dbReference type="Pfam" id="PF02185">
    <property type="entry name" value="HR1"/>
    <property type="match status" value="3"/>
</dbReference>
<evidence type="ECO:0000259" key="29">
    <source>
        <dbReference type="PROSITE" id="PS51860"/>
    </source>
</evidence>
<feature type="domain" description="Protein kinase" evidence="27">
    <location>
        <begin position="592"/>
        <end position="851"/>
    </location>
</feature>
<dbReference type="SMART" id="SM00239">
    <property type="entry name" value="C2"/>
    <property type="match status" value="1"/>
</dbReference>
<feature type="domain" description="REM-1" evidence="29">
    <location>
        <begin position="218"/>
        <end position="298"/>
    </location>
</feature>
<dbReference type="PANTHER" id="PTHR24351">
    <property type="entry name" value="RIBOSOMAL PROTEIN S6 KINASE"/>
    <property type="match status" value="1"/>
</dbReference>
<dbReference type="Pfam" id="PF00433">
    <property type="entry name" value="Pkinase_C"/>
    <property type="match status" value="1"/>
</dbReference>
<dbReference type="FunFam" id="1.10.287.160:FF:000003">
    <property type="entry name" value="Putative serine/threonine-protein kinase N2"/>
    <property type="match status" value="1"/>
</dbReference>
<dbReference type="GO" id="GO:0031267">
    <property type="term" value="F:small GTPase binding"/>
    <property type="evidence" value="ECO:0007669"/>
    <property type="project" value="InterPro"/>
</dbReference>
<dbReference type="GO" id="GO:0032154">
    <property type="term" value="C:cleavage furrow"/>
    <property type="evidence" value="ECO:0007669"/>
    <property type="project" value="UniProtKB-SubCell"/>
</dbReference>
<name>A0A8C2A824_CYPCA</name>
<evidence type="ECO:0000256" key="22">
    <source>
        <dbReference type="ARBA" id="ARBA00047470"/>
    </source>
</evidence>
<dbReference type="GO" id="GO:0005737">
    <property type="term" value="C:cytoplasm"/>
    <property type="evidence" value="ECO:0007669"/>
    <property type="project" value="UniProtKB-SubCell"/>
</dbReference>
<accession>A0A8C2A824</accession>
<dbReference type="CDD" id="cd05589">
    <property type="entry name" value="STKc_PKN"/>
    <property type="match status" value="1"/>
</dbReference>
<dbReference type="InterPro" id="IPR000008">
    <property type="entry name" value="C2_dom"/>
</dbReference>
<dbReference type="InterPro" id="IPR008271">
    <property type="entry name" value="Ser/Thr_kinase_AS"/>
</dbReference>
<keyword evidence="12" id="KW-0677">Repeat</keyword>
<dbReference type="CDD" id="cd11622">
    <property type="entry name" value="HR1_PKN_1"/>
    <property type="match status" value="1"/>
</dbReference>
<dbReference type="SUPFAM" id="SSF46585">
    <property type="entry name" value="HR1 repeat"/>
    <property type="match status" value="3"/>
</dbReference>
<comment type="similarity">
    <text evidence="6">Belongs to the protein kinase superfamily. AGC Ser/Thr protein kinase family. PKC subfamily.</text>
</comment>
<dbReference type="GO" id="GO:0007165">
    <property type="term" value="P:signal transduction"/>
    <property type="evidence" value="ECO:0007669"/>
    <property type="project" value="InterPro"/>
</dbReference>
<dbReference type="PROSITE" id="PS51860">
    <property type="entry name" value="REM_1"/>
    <property type="match status" value="3"/>
</dbReference>
<dbReference type="PROSITE" id="PS51285">
    <property type="entry name" value="AGC_KINASE_CTER"/>
    <property type="match status" value="1"/>
</dbReference>
<dbReference type="InterPro" id="IPR036274">
    <property type="entry name" value="HR1_rpt_sf"/>
</dbReference>
<evidence type="ECO:0000256" key="21">
    <source>
        <dbReference type="ARBA" id="ARBA00047272"/>
    </source>
</evidence>
<feature type="domain" description="REM-1" evidence="29">
    <location>
        <begin position="134"/>
        <end position="214"/>
    </location>
</feature>
<evidence type="ECO:0000256" key="3">
    <source>
        <dbReference type="ARBA" id="ARBA00004370"/>
    </source>
</evidence>
<organism evidence="30 31">
    <name type="scientific">Cyprinus carpio</name>
    <name type="common">Common carp</name>
    <dbReference type="NCBI Taxonomy" id="7962"/>
    <lineage>
        <taxon>Eukaryota</taxon>
        <taxon>Metazoa</taxon>
        <taxon>Chordata</taxon>
        <taxon>Craniata</taxon>
        <taxon>Vertebrata</taxon>
        <taxon>Euteleostomi</taxon>
        <taxon>Actinopterygii</taxon>
        <taxon>Neopterygii</taxon>
        <taxon>Teleostei</taxon>
        <taxon>Ostariophysi</taxon>
        <taxon>Cypriniformes</taxon>
        <taxon>Cyprinidae</taxon>
        <taxon>Cyprininae</taxon>
        <taxon>Cyprinus</taxon>
    </lineage>
</organism>
<dbReference type="PROSITE" id="PS50011">
    <property type="entry name" value="PROTEIN_KINASE_DOM"/>
    <property type="match status" value="1"/>
</dbReference>
<dbReference type="SUPFAM" id="SSF56112">
    <property type="entry name" value="Protein kinase-like (PK-like)"/>
    <property type="match status" value="1"/>
</dbReference>
<evidence type="ECO:0000313" key="30">
    <source>
        <dbReference type="Ensembl" id="ENSCCRP00015101497.1"/>
    </source>
</evidence>
<dbReference type="InterPro" id="IPR000719">
    <property type="entry name" value="Prot_kinase_dom"/>
</dbReference>
<evidence type="ECO:0000256" key="7">
    <source>
        <dbReference type="ARBA" id="ARBA00012429"/>
    </source>
</evidence>
<dbReference type="Proteomes" id="UP000694700">
    <property type="component" value="Unplaced"/>
</dbReference>
<feature type="region of interest" description="Disordered" evidence="26">
    <location>
        <begin position="127"/>
        <end position="146"/>
    </location>
</feature>
<evidence type="ECO:0000256" key="10">
    <source>
        <dbReference type="ARBA" id="ARBA00022553"/>
    </source>
</evidence>
<dbReference type="EC" id="2.7.11.13" evidence="7"/>
<dbReference type="FunFam" id="1.10.287.160:FF:000002">
    <property type="entry name" value="Putative serine/threonine-protein kinase N2"/>
    <property type="match status" value="1"/>
</dbReference>
<feature type="compositionally biased region" description="Polar residues" evidence="26">
    <location>
        <begin position="376"/>
        <end position="396"/>
    </location>
</feature>
<evidence type="ECO:0000256" key="4">
    <source>
        <dbReference type="ARBA" id="ARBA00004496"/>
    </source>
</evidence>
<dbReference type="PROSITE" id="PS00107">
    <property type="entry name" value="PROTEIN_KINASE_ATP"/>
    <property type="match status" value="1"/>
</dbReference>
<dbReference type="GO" id="GO:0004697">
    <property type="term" value="F:diacylglycerol-dependent serine/threonine kinase activity"/>
    <property type="evidence" value="ECO:0007669"/>
    <property type="project" value="UniProtKB-EC"/>
</dbReference>
<comment type="catalytic activity">
    <reaction evidence="21">
        <text>L-threonyl-[protein] + ATP = O-phospho-L-threonyl-[protein] + ADP + H(+)</text>
        <dbReference type="Rhea" id="RHEA:46608"/>
        <dbReference type="Rhea" id="RHEA-COMP:11060"/>
        <dbReference type="Rhea" id="RHEA-COMP:11605"/>
        <dbReference type="ChEBI" id="CHEBI:15378"/>
        <dbReference type="ChEBI" id="CHEBI:30013"/>
        <dbReference type="ChEBI" id="CHEBI:30616"/>
        <dbReference type="ChEBI" id="CHEBI:61977"/>
        <dbReference type="ChEBI" id="CHEBI:456216"/>
        <dbReference type="EC" id="2.7.11.13"/>
    </reaction>
</comment>
<keyword evidence="14" id="KW-0418">Kinase</keyword>
<dbReference type="Ensembl" id="ENSCCRT00015104769.1">
    <property type="protein sequence ID" value="ENSCCRP00015101497.1"/>
    <property type="gene ID" value="ENSCCRG00015036645.1"/>
</dbReference>
<feature type="coiled-coil region" evidence="25">
    <location>
        <begin position="63"/>
        <end position="120"/>
    </location>
</feature>
<evidence type="ECO:0000256" key="8">
    <source>
        <dbReference type="ARBA" id="ARBA00022490"/>
    </source>
</evidence>
<evidence type="ECO:0000256" key="13">
    <source>
        <dbReference type="ARBA" id="ARBA00022741"/>
    </source>
</evidence>
<evidence type="ECO:0000256" key="19">
    <source>
        <dbReference type="ARBA" id="ARBA00023163"/>
    </source>
</evidence>
<feature type="domain" description="REM-1" evidence="29">
    <location>
        <begin position="47"/>
        <end position="123"/>
    </location>
</feature>
<evidence type="ECO:0000259" key="27">
    <source>
        <dbReference type="PROSITE" id="PS50011"/>
    </source>
</evidence>
<evidence type="ECO:0000256" key="16">
    <source>
        <dbReference type="ARBA" id="ARBA00023015"/>
    </source>
</evidence>
<dbReference type="Gene3D" id="3.30.200.20">
    <property type="entry name" value="Phosphorylase Kinase, domain 1"/>
    <property type="match status" value="1"/>
</dbReference>
<dbReference type="Gene3D" id="1.10.287.160">
    <property type="entry name" value="HR1 repeat"/>
    <property type="match status" value="3"/>
</dbReference>
<comment type="catalytic activity">
    <reaction evidence="22">
        <text>L-seryl-[protein] + ATP = O-phospho-L-seryl-[protein] + ADP + H(+)</text>
        <dbReference type="Rhea" id="RHEA:17989"/>
        <dbReference type="Rhea" id="RHEA-COMP:9863"/>
        <dbReference type="Rhea" id="RHEA-COMP:11604"/>
        <dbReference type="ChEBI" id="CHEBI:15378"/>
        <dbReference type="ChEBI" id="CHEBI:29999"/>
        <dbReference type="ChEBI" id="CHEBI:30616"/>
        <dbReference type="ChEBI" id="CHEBI:83421"/>
        <dbReference type="ChEBI" id="CHEBI:456216"/>
        <dbReference type="EC" id="2.7.11.13"/>
    </reaction>
</comment>
<comment type="subcellular location">
    <subcellularLocation>
        <location evidence="5">Cleavage furrow</location>
    </subcellularLocation>
    <subcellularLocation>
        <location evidence="4">Cytoplasm</location>
    </subcellularLocation>
    <subcellularLocation>
        <location evidence="3">Membrane</location>
    </subcellularLocation>
    <subcellularLocation>
        <location evidence="2">Midbody</location>
    </subcellularLocation>
    <subcellularLocation>
        <location evidence="1">Nucleus</location>
    </subcellularLocation>
</comment>
<evidence type="ECO:0000256" key="11">
    <source>
        <dbReference type="ARBA" id="ARBA00022679"/>
    </source>
</evidence>
<dbReference type="AlphaFoldDB" id="A0A8C2A824"/>
<evidence type="ECO:0000256" key="20">
    <source>
        <dbReference type="ARBA" id="ARBA00023242"/>
    </source>
</evidence>
<dbReference type="SMART" id="SM00220">
    <property type="entry name" value="S_TKc"/>
    <property type="match status" value="1"/>
</dbReference>
<dbReference type="InterPro" id="IPR011072">
    <property type="entry name" value="HR1_rho-bd"/>
</dbReference>
<evidence type="ECO:0000256" key="14">
    <source>
        <dbReference type="ARBA" id="ARBA00022777"/>
    </source>
</evidence>
<evidence type="ECO:0000313" key="31">
    <source>
        <dbReference type="Proteomes" id="UP000694700"/>
    </source>
</evidence>
<sequence>MLHYRMHSMSLNASDNCKHFCYLFLSPAPQSDTRGQMVSERLGLGQNLDLSDTMVQQKLDEIKDQIKREIRKELKIKEGAENLKKVTTDKKSLAYVDNMLKKSNKKVEELHQELQELNAHIVVKDPEEYPLTPDTPKSEARTSTNNSRLAALKKQADIELKVKQGAENMIQMYSNGSSKDRKLLAAAQQMLQDSKTKIEFIRMQILKASQTSEMNYENNDGIKPIISPLDLRIEELRHHFRIESAVAEGAKNVMKLLGTGKVTEKKAHSEAQARLNESSQKLDLLKFSLEQRLSELPRNHPKSNLIMEELAMVSSPPLSPRQSIMSTSNKYSTVAKPAALTGTLDVRLMGCQDLLENVPGRSKTASVSLPGWSPSEARSSFMSRGNKNKSGSSRTLSKSDDLSNEISAVLKLDNTVVGQTHWKPVSNQSWDQKFTLELDRSRELEIAVYWRDWRSLCAVKFLRLEDFLDNQRHGMCLYLEPQGTLFAEVTFFNPVIERRPKLQRQKKIFSKQQGKTFLRAPQMNINIATWGRLVRRAIPSINTSFSPQAAELGSALSPETVPIGHPDAHSLPRYTHSRSSRQTHFLKDLTDFKCVAVLGRGHFGKVLLAEYKTTGEMFAIKALKKGDIVARDEVDSLMCEKRIFETVNSVRHPFLVNLFACFQTKEHVCFVMEYAAGGDLMMHIHADVFSEVRSVFYAACVVLGLQFLHDHKIVYRDLKLDNLLLDTEGYVKIADFGLCKEGMGFKDRTSTFCGTPEFLAPEVLTETSYTRAVDWWGLGVLIFEMLVGESPFPGDDEEEVFDSIVNDEVRYPRFLSTEAISIMRRLLRRNPERRLGAGERDAEEVKKHPFFRDMDWAALLAKKIRPPFMPTIKGREDVSNFDDEFTSEAPILTPPREPRVLTVSEQEMFADFDYIADWC</sequence>
<dbReference type="Gene3D" id="1.10.510.10">
    <property type="entry name" value="Transferase(Phosphotransferase) domain 1"/>
    <property type="match status" value="1"/>
</dbReference>
<keyword evidence="9" id="KW-0723">Serine/threonine-protein kinase</keyword>
<evidence type="ECO:0000256" key="15">
    <source>
        <dbReference type="ARBA" id="ARBA00022840"/>
    </source>
</evidence>
<dbReference type="CDD" id="cd08687">
    <property type="entry name" value="C2_PKN-like"/>
    <property type="match status" value="1"/>
</dbReference>
<evidence type="ECO:0000256" key="1">
    <source>
        <dbReference type="ARBA" id="ARBA00004123"/>
    </source>
</evidence>
<keyword evidence="8" id="KW-0963">Cytoplasm</keyword>
<dbReference type="Pfam" id="PF00069">
    <property type="entry name" value="Pkinase"/>
    <property type="match status" value="1"/>
</dbReference>